<dbReference type="NCBIfam" id="NF008113">
    <property type="entry name" value="PRK10860.1"/>
    <property type="match status" value="1"/>
</dbReference>
<dbReference type="Gene3D" id="1.10.150.20">
    <property type="entry name" value="5' to 3' exonuclease, C-terminal subdomain"/>
    <property type="match status" value="1"/>
</dbReference>
<reference evidence="10" key="1">
    <citation type="submission" date="2023-06" db="EMBL/GenBank/DDBJ databases">
        <authorList>
            <person name="Zhang S."/>
        </authorList>
    </citation>
    <scope>NUCLEOTIDE SEQUENCE</scope>
    <source>
        <strain evidence="10">SG2303</strain>
    </source>
</reference>
<dbReference type="GO" id="GO:0052717">
    <property type="term" value="F:tRNA-specific adenosine-34 deaminase activity"/>
    <property type="evidence" value="ECO:0007669"/>
    <property type="project" value="UniProtKB-EC"/>
</dbReference>
<dbReference type="CDD" id="cd01285">
    <property type="entry name" value="nucleoside_deaminase"/>
    <property type="match status" value="1"/>
</dbReference>
<comment type="function">
    <text evidence="8">Catalyzes the deamination of adenosine to inosine at the wobble position 34 of tRNA(Arg2).</text>
</comment>
<keyword evidence="6 8" id="KW-0862">Zinc</keyword>
<evidence type="ECO:0000256" key="5">
    <source>
        <dbReference type="ARBA" id="ARBA00022801"/>
    </source>
</evidence>
<dbReference type="PROSITE" id="PS00903">
    <property type="entry name" value="CYT_DCMP_DEAMINASES_1"/>
    <property type="match status" value="1"/>
</dbReference>
<dbReference type="EMBL" id="JAUEDK010000018">
    <property type="protein sequence ID" value="MDN0075473.1"/>
    <property type="molecule type" value="Genomic_DNA"/>
</dbReference>
<keyword evidence="5 8" id="KW-0378">Hydrolase</keyword>
<comment type="subunit">
    <text evidence="2 8">Homodimer.</text>
</comment>
<dbReference type="RefSeq" id="WP_289830090.1">
    <property type="nucleotide sequence ID" value="NZ_JAUEDK010000018.1"/>
</dbReference>
<sequence length="244" mass="26111">MTPLTSPPLPPSAIAALAELGIASREQLAAAGAVSTYLLLKAAGKTITERLLFALAAAERGLHWQQLTDHDRALLRHALRAHPPIRLVPPQGEQLRYMDEALALAEQGARGGEVPVGAVVVYQGAIIGRGYNQPIGRRDPSAHAEMLALREAAATLDNYRLSGCDLYVTLEPCPMCAGAIVMARLDRVLYGASEPKTGAAGSQLDLFANRQLNPHTAVFGGVAAERCSKQLSEFFRSRRQQAAE</sequence>
<feature type="active site" description="Proton donor" evidence="8">
    <location>
        <position position="145"/>
    </location>
</feature>
<evidence type="ECO:0000313" key="10">
    <source>
        <dbReference type="EMBL" id="MDN0075473.1"/>
    </source>
</evidence>
<dbReference type="InterPro" id="IPR016193">
    <property type="entry name" value="Cytidine_deaminase-like"/>
</dbReference>
<evidence type="ECO:0000313" key="11">
    <source>
        <dbReference type="Proteomes" id="UP001168540"/>
    </source>
</evidence>
<evidence type="ECO:0000256" key="7">
    <source>
        <dbReference type="ARBA" id="ARBA00048045"/>
    </source>
</evidence>
<dbReference type="Pfam" id="PF04994">
    <property type="entry name" value="TfoX_C"/>
    <property type="match status" value="1"/>
</dbReference>
<evidence type="ECO:0000256" key="2">
    <source>
        <dbReference type="ARBA" id="ARBA00011738"/>
    </source>
</evidence>
<keyword evidence="3 8" id="KW-0819">tRNA processing</keyword>
<dbReference type="PANTHER" id="PTHR11079">
    <property type="entry name" value="CYTOSINE DEAMINASE FAMILY MEMBER"/>
    <property type="match status" value="1"/>
</dbReference>
<comment type="caution">
    <text evidence="10">The sequence shown here is derived from an EMBL/GenBank/DDBJ whole genome shotgun (WGS) entry which is preliminary data.</text>
</comment>
<feature type="binding site" evidence="8">
    <location>
        <position position="176"/>
    </location>
    <ligand>
        <name>Zn(2+)</name>
        <dbReference type="ChEBI" id="CHEBI:29105"/>
        <note>catalytic</note>
    </ligand>
</feature>
<dbReference type="PANTHER" id="PTHR11079:SF202">
    <property type="entry name" value="TRNA-SPECIFIC ADENOSINE DEAMINASE"/>
    <property type="match status" value="1"/>
</dbReference>
<dbReference type="EC" id="3.5.4.33" evidence="8"/>
<dbReference type="Proteomes" id="UP001168540">
    <property type="component" value="Unassembled WGS sequence"/>
</dbReference>
<organism evidence="10 11">
    <name type="scientific">Crenobacter oryzisoli</name>
    <dbReference type="NCBI Taxonomy" id="3056844"/>
    <lineage>
        <taxon>Bacteria</taxon>
        <taxon>Pseudomonadati</taxon>
        <taxon>Pseudomonadota</taxon>
        <taxon>Betaproteobacteria</taxon>
        <taxon>Neisseriales</taxon>
        <taxon>Neisseriaceae</taxon>
        <taxon>Crenobacter</taxon>
    </lineage>
</organism>
<evidence type="ECO:0000256" key="4">
    <source>
        <dbReference type="ARBA" id="ARBA00022723"/>
    </source>
</evidence>
<evidence type="ECO:0000256" key="8">
    <source>
        <dbReference type="HAMAP-Rule" id="MF_00972"/>
    </source>
</evidence>
<name>A0ABT7XP59_9NEIS</name>
<proteinExistence type="inferred from homology"/>
<evidence type="ECO:0000256" key="6">
    <source>
        <dbReference type="ARBA" id="ARBA00022833"/>
    </source>
</evidence>
<feature type="binding site" evidence="8">
    <location>
        <position position="143"/>
    </location>
    <ligand>
        <name>Zn(2+)</name>
        <dbReference type="ChEBI" id="CHEBI:29105"/>
        <note>catalytic</note>
    </ligand>
</feature>
<dbReference type="InterPro" id="IPR002125">
    <property type="entry name" value="CMP_dCMP_dom"/>
</dbReference>
<gene>
    <name evidence="8 10" type="primary">tadA</name>
    <name evidence="10" type="ORF">QU481_11275</name>
</gene>
<dbReference type="InterPro" id="IPR028883">
    <property type="entry name" value="tRNA_aden_deaminase"/>
</dbReference>
<keyword evidence="4 8" id="KW-0479">Metal-binding</keyword>
<evidence type="ECO:0000256" key="1">
    <source>
        <dbReference type="ARBA" id="ARBA00010669"/>
    </source>
</evidence>
<keyword evidence="11" id="KW-1185">Reference proteome</keyword>
<dbReference type="InterPro" id="IPR016192">
    <property type="entry name" value="APOBEC/CMP_deaminase_Zn-bd"/>
</dbReference>
<dbReference type="Gene3D" id="3.40.140.10">
    <property type="entry name" value="Cytidine Deaminase, domain 2"/>
    <property type="match status" value="1"/>
</dbReference>
<comment type="cofactor">
    <cofactor evidence="8">
        <name>Zn(2+)</name>
        <dbReference type="ChEBI" id="CHEBI:29105"/>
    </cofactor>
    <text evidence="8">Binds 1 zinc ion per subunit.</text>
</comment>
<dbReference type="InterPro" id="IPR007077">
    <property type="entry name" value="TfoX_C"/>
</dbReference>
<comment type="catalytic activity">
    <reaction evidence="7 8">
        <text>adenosine(34) in tRNA + H2O + H(+) = inosine(34) in tRNA + NH4(+)</text>
        <dbReference type="Rhea" id="RHEA:43168"/>
        <dbReference type="Rhea" id="RHEA-COMP:10373"/>
        <dbReference type="Rhea" id="RHEA-COMP:10374"/>
        <dbReference type="ChEBI" id="CHEBI:15377"/>
        <dbReference type="ChEBI" id="CHEBI:15378"/>
        <dbReference type="ChEBI" id="CHEBI:28938"/>
        <dbReference type="ChEBI" id="CHEBI:74411"/>
        <dbReference type="ChEBI" id="CHEBI:82852"/>
        <dbReference type="EC" id="3.5.4.33"/>
    </reaction>
</comment>
<dbReference type="PROSITE" id="PS51747">
    <property type="entry name" value="CYT_DCMP_DEAMINASES_2"/>
    <property type="match status" value="1"/>
</dbReference>
<dbReference type="HAMAP" id="MF_00972">
    <property type="entry name" value="tRNA_aden_deaminase"/>
    <property type="match status" value="1"/>
</dbReference>
<feature type="domain" description="CMP/dCMP-type deaminase" evidence="9">
    <location>
        <begin position="92"/>
        <end position="204"/>
    </location>
</feature>
<evidence type="ECO:0000256" key="3">
    <source>
        <dbReference type="ARBA" id="ARBA00022694"/>
    </source>
</evidence>
<accession>A0ABT7XP59</accession>
<dbReference type="SUPFAM" id="SSF53927">
    <property type="entry name" value="Cytidine deaminase-like"/>
    <property type="match status" value="1"/>
</dbReference>
<evidence type="ECO:0000259" key="9">
    <source>
        <dbReference type="PROSITE" id="PS51747"/>
    </source>
</evidence>
<protein>
    <recommendedName>
        <fullName evidence="8">tRNA-specific adenosine deaminase</fullName>
        <ecNumber evidence="8">3.5.4.33</ecNumber>
    </recommendedName>
</protein>
<comment type="similarity">
    <text evidence="1">Belongs to the cytidine and deoxycytidylate deaminase family. ADAT2 subfamily.</text>
</comment>
<dbReference type="Pfam" id="PF00383">
    <property type="entry name" value="dCMP_cyt_deam_1"/>
    <property type="match status" value="1"/>
</dbReference>
<feature type="binding site" evidence="8">
    <location>
        <position position="173"/>
    </location>
    <ligand>
        <name>Zn(2+)</name>
        <dbReference type="ChEBI" id="CHEBI:29105"/>
        <note>catalytic</note>
    </ligand>
</feature>